<comment type="caution">
    <text evidence="2">The sequence shown here is derived from an EMBL/GenBank/DDBJ whole genome shotgun (WGS) entry which is preliminary data.</text>
</comment>
<gene>
    <name evidence="2" type="ORF">ElyMa_000852900</name>
</gene>
<feature type="region of interest" description="Disordered" evidence="1">
    <location>
        <begin position="34"/>
        <end position="67"/>
    </location>
</feature>
<dbReference type="Proteomes" id="UP000762676">
    <property type="component" value="Unassembled WGS sequence"/>
</dbReference>
<sequence>MKARRSLSRTDEDGQVMYCTKTKMLSLEVAVQGKLERHRKPGRPNLEKESGDGGSSHGTVMGHLRTPAKSRVRWKAFVSALVANGKKDSKQVSN</sequence>
<evidence type="ECO:0000256" key="1">
    <source>
        <dbReference type="SAM" id="MobiDB-lite"/>
    </source>
</evidence>
<keyword evidence="3" id="KW-1185">Reference proteome</keyword>
<dbReference type="EMBL" id="BMAT01001747">
    <property type="protein sequence ID" value="GFR91808.1"/>
    <property type="molecule type" value="Genomic_DNA"/>
</dbReference>
<evidence type="ECO:0000313" key="3">
    <source>
        <dbReference type="Proteomes" id="UP000762676"/>
    </source>
</evidence>
<reference evidence="2 3" key="1">
    <citation type="journal article" date="2021" name="Elife">
        <title>Chloroplast acquisition without the gene transfer in kleptoplastic sea slugs, Plakobranchus ocellatus.</title>
        <authorList>
            <person name="Maeda T."/>
            <person name="Takahashi S."/>
            <person name="Yoshida T."/>
            <person name="Shimamura S."/>
            <person name="Takaki Y."/>
            <person name="Nagai Y."/>
            <person name="Toyoda A."/>
            <person name="Suzuki Y."/>
            <person name="Arimoto A."/>
            <person name="Ishii H."/>
            <person name="Satoh N."/>
            <person name="Nishiyama T."/>
            <person name="Hasebe M."/>
            <person name="Maruyama T."/>
            <person name="Minagawa J."/>
            <person name="Obokata J."/>
            <person name="Shigenobu S."/>
        </authorList>
    </citation>
    <scope>NUCLEOTIDE SEQUENCE [LARGE SCALE GENOMIC DNA]</scope>
</reference>
<proteinExistence type="predicted"/>
<accession>A0AAV4H0Y3</accession>
<name>A0AAV4H0Y3_9GAST</name>
<protein>
    <submittedName>
        <fullName evidence="2">Uncharacterized protein</fullName>
    </submittedName>
</protein>
<evidence type="ECO:0000313" key="2">
    <source>
        <dbReference type="EMBL" id="GFR91808.1"/>
    </source>
</evidence>
<dbReference type="AlphaFoldDB" id="A0AAV4H0Y3"/>
<organism evidence="2 3">
    <name type="scientific">Elysia marginata</name>
    <dbReference type="NCBI Taxonomy" id="1093978"/>
    <lineage>
        <taxon>Eukaryota</taxon>
        <taxon>Metazoa</taxon>
        <taxon>Spiralia</taxon>
        <taxon>Lophotrochozoa</taxon>
        <taxon>Mollusca</taxon>
        <taxon>Gastropoda</taxon>
        <taxon>Heterobranchia</taxon>
        <taxon>Euthyneura</taxon>
        <taxon>Panpulmonata</taxon>
        <taxon>Sacoglossa</taxon>
        <taxon>Placobranchoidea</taxon>
        <taxon>Plakobranchidae</taxon>
        <taxon>Elysia</taxon>
    </lineage>
</organism>